<protein>
    <submittedName>
        <fullName evidence="3">Uncharacterized protein</fullName>
    </submittedName>
</protein>
<sequence>MHAMVTQVNKLQATVDKMCHGAAADVQDDDDELAAVKKQLLKIKAENDGLRESEDAAKEEARQLLEKTKGLEQAKKDLRRGNDELRRANEDLREAKDGLCVSNGQLARARKNAESKLGELESANKCLREAAVRGPNGSAKELAALRAAVAELRRERDQAFVIQKQLDNERHAATEECHTLREQLACSAHTEMAPGSTDCHHGKKTNKKRNSKKQSKCEPKHDVFYMQLQAENSRLEECASADRKRTVELEAELMCMRAGHEQPTKHQVATKTFREAKGLAEDREAFAQFCTKLRTAEKFHIHKFRAHRFPIDQRLIGLKQEHEDAMIVVTSLLKQNFHVSPDMKYRIDTRLTNLVGLLRRCGWKLDAGEHEHFDATEHERSNVIEETLHLLDLAKQRVTFEFFSGADQDSVQCHPAEYFRVVLGYVTREEKCVSEVQRALAEINAHLNLVNKDGKFSMKQVS</sequence>
<keyword evidence="1" id="KW-0175">Coiled coil</keyword>
<reference evidence="3" key="1">
    <citation type="journal article" date="2020" name="Nature">
        <title>Giant virus diversity and host interactions through global metagenomics.</title>
        <authorList>
            <person name="Schulz F."/>
            <person name="Roux S."/>
            <person name="Paez-Espino D."/>
            <person name="Jungbluth S."/>
            <person name="Walsh D.A."/>
            <person name="Denef V.J."/>
            <person name="McMahon K.D."/>
            <person name="Konstantinidis K.T."/>
            <person name="Eloe-Fadrosh E.A."/>
            <person name="Kyrpides N.C."/>
            <person name="Woyke T."/>
        </authorList>
    </citation>
    <scope>NUCLEOTIDE SEQUENCE</scope>
    <source>
        <strain evidence="3">GVMAG-S-1103017-68</strain>
    </source>
</reference>
<evidence type="ECO:0000256" key="2">
    <source>
        <dbReference type="SAM" id="MobiDB-lite"/>
    </source>
</evidence>
<name>A0A6C0KD39_9ZZZZ</name>
<feature type="coiled-coil region" evidence="1">
    <location>
        <begin position="33"/>
        <end position="130"/>
    </location>
</feature>
<proteinExistence type="predicted"/>
<evidence type="ECO:0000313" key="3">
    <source>
        <dbReference type="EMBL" id="QHU15313.1"/>
    </source>
</evidence>
<evidence type="ECO:0000256" key="1">
    <source>
        <dbReference type="SAM" id="Coils"/>
    </source>
</evidence>
<feature type="region of interest" description="Disordered" evidence="2">
    <location>
        <begin position="192"/>
        <end position="218"/>
    </location>
</feature>
<feature type="compositionally biased region" description="Basic residues" evidence="2">
    <location>
        <begin position="201"/>
        <end position="214"/>
    </location>
</feature>
<organism evidence="3">
    <name type="scientific">viral metagenome</name>
    <dbReference type="NCBI Taxonomy" id="1070528"/>
    <lineage>
        <taxon>unclassified sequences</taxon>
        <taxon>metagenomes</taxon>
        <taxon>organismal metagenomes</taxon>
    </lineage>
</organism>
<dbReference type="EMBL" id="MN740855">
    <property type="protein sequence ID" value="QHU15313.1"/>
    <property type="molecule type" value="Genomic_DNA"/>
</dbReference>
<accession>A0A6C0KD39</accession>
<dbReference type="AlphaFoldDB" id="A0A6C0KD39"/>